<dbReference type="Pfam" id="PF00069">
    <property type="entry name" value="Pkinase"/>
    <property type="match status" value="1"/>
</dbReference>
<proteinExistence type="predicted"/>
<evidence type="ECO:0000256" key="2">
    <source>
        <dbReference type="ARBA" id="ARBA00022840"/>
    </source>
</evidence>
<reference evidence="5 6" key="1">
    <citation type="journal article" date="2019" name="Nat. Ecol. Evol.">
        <title>Megaphylogeny resolves global patterns of mushroom evolution.</title>
        <authorList>
            <person name="Varga T."/>
            <person name="Krizsan K."/>
            <person name="Foldi C."/>
            <person name="Dima B."/>
            <person name="Sanchez-Garcia M."/>
            <person name="Sanchez-Ramirez S."/>
            <person name="Szollosi G.J."/>
            <person name="Szarkandi J.G."/>
            <person name="Papp V."/>
            <person name="Albert L."/>
            <person name="Andreopoulos W."/>
            <person name="Angelini C."/>
            <person name="Antonin V."/>
            <person name="Barry K.W."/>
            <person name="Bougher N.L."/>
            <person name="Buchanan P."/>
            <person name="Buyck B."/>
            <person name="Bense V."/>
            <person name="Catcheside P."/>
            <person name="Chovatia M."/>
            <person name="Cooper J."/>
            <person name="Damon W."/>
            <person name="Desjardin D."/>
            <person name="Finy P."/>
            <person name="Geml J."/>
            <person name="Haridas S."/>
            <person name="Hughes K."/>
            <person name="Justo A."/>
            <person name="Karasinski D."/>
            <person name="Kautmanova I."/>
            <person name="Kiss B."/>
            <person name="Kocsube S."/>
            <person name="Kotiranta H."/>
            <person name="LaButti K.M."/>
            <person name="Lechner B.E."/>
            <person name="Liimatainen K."/>
            <person name="Lipzen A."/>
            <person name="Lukacs Z."/>
            <person name="Mihaltcheva S."/>
            <person name="Morgado L.N."/>
            <person name="Niskanen T."/>
            <person name="Noordeloos M.E."/>
            <person name="Ohm R.A."/>
            <person name="Ortiz-Santana B."/>
            <person name="Ovrebo C."/>
            <person name="Racz N."/>
            <person name="Riley R."/>
            <person name="Savchenko A."/>
            <person name="Shiryaev A."/>
            <person name="Soop K."/>
            <person name="Spirin V."/>
            <person name="Szebenyi C."/>
            <person name="Tomsovsky M."/>
            <person name="Tulloss R.E."/>
            <person name="Uehling J."/>
            <person name="Grigoriev I.V."/>
            <person name="Vagvolgyi C."/>
            <person name="Papp T."/>
            <person name="Martin F.M."/>
            <person name="Miettinen O."/>
            <person name="Hibbett D.S."/>
            <person name="Nagy L.G."/>
        </authorList>
    </citation>
    <scope>NUCLEOTIDE SEQUENCE [LARGE SCALE GENOMIC DNA]</scope>
    <source>
        <strain evidence="5 6">CBS 962.96</strain>
    </source>
</reference>
<dbReference type="GO" id="GO:0035556">
    <property type="term" value="P:intracellular signal transduction"/>
    <property type="evidence" value="ECO:0007669"/>
    <property type="project" value="TreeGrafter"/>
</dbReference>
<dbReference type="GO" id="GO:0005737">
    <property type="term" value="C:cytoplasm"/>
    <property type="evidence" value="ECO:0007669"/>
    <property type="project" value="TreeGrafter"/>
</dbReference>
<sequence length="403" mass="46616">MSAEHGLSGDLSDDERFWKDLSPWLKERGYTLRARYQPGWKPSWLKKNRSPHLFEDGHEAYAAGLLIDAVRASDKKIVVMKKTTVPDPANPTRELRMNESFRSGLIPVDNPHNHCVPVYEILQVPENDNTHLLVMPLLRDWLPYWGDAPFDTVGEALGFVRQIFEGVQLLHHNRIAHNDIKFDNIMVDSGPLYRRPMHPINSERRYDWSGKESRRSITRHPVKYYLIDFGSTVQYDLDSGPAQERCGYGGDRSVPEFKSNPEGQCDPFPVEIYRLGHIIQGFLMTSLQMDEPDKARNVKVNHAMDFMSPLVTDMMQEDPKKRPTIDQVMLRFDEVVKGLGFFKLRALFWPDFDDEENFVVRTFWTKPRHFVLQIINILGRYPAIPPTPSPPSSSKDKKGEKKK</sequence>
<dbReference type="InterPro" id="IPR011009">
    <property type="entry name" value="Kinase-like_dom_sf"/>
</dbReference>
<dbReference type="AlphaFoldDB" id="A0A4S8LC77"/>
<dbReference type="PANTHER" id="PTHR24346">
    <property type="entry name" value="MAP/MICROTUBULE AFFINITY-REGULATING KINASE"/>
    <property type="match status" value="1"/>
</dbReference>
<dbReference type="PROSITE" id="PS50011">
    <property type="entry name" value="PROTEIN_KINASE_DOM"/>
    <property type="match status" value="1"/>
</dbReference>
<dbReference type="Gene3D" id="1.10.510.10">
    <property type="entry name" value="Transferase(Phosphotransferase) domain 1"/>
    <property type="match status" value="1"/>
</dbReference>
<dbReference type="GO" id="GO:0004674">
    <property type="term" value="F:protein serine/threonine kinase activity"/>
    <property type="evidence" value="ECO:0007669"/>
    <property type="project" value="TreeGrafter"/>
</dbReference>
<gene>
    <name evidence="5" type="ORF">K435DRAFT_868768</name>
</gene>
<evidence type="ECO:0000256" key="1">
    <source>
        <dbReference type="ARBA" id="ARBA00022741"/>
    </source>
</evidence>
<dbReference type="InterPro" id="IPR000719">
    <property type="entry name" value="Prot_kinase_dom"/>
</dbReference>
<dbReference type="OrthoDB" id="5987198at2759"/>
<name>A0A4S8LC77_DENBC</name>
<dbReference type="Proteomes" id="UP000297245">
    <property type="component" value="Unassembled WGS sequence"/>
</dbReference>
<feature type="domain" description="Protein kinase" evidence="4">
    <location>
        <begin position="55"/>
        <end position="336"/>
    </location>
</feature>
<dbReference type="EMBL" id="ML179521">
    <property type="protein sequence ID" value="THU85928.1"/>
    <property type="molecule type" value="Genomic_DNA"/>
</dbReference>
<feature type="region of interest" description="Disordered" evidence="3">
    <location>
        <begin position="383"/>
        <end position="403"/>
    </location>
</feature>
<accession>A0A4S8LC77</accession>
<dbReference type="PROSITE" id="PS00108">
    <property type="entry name" value="PROTEIN_KINASE_ST"/>
    <property type="match status" value="1"/>
</dbReference>
<keyword evidence="1" id="KW-0547">Nucleotide-binding</keyword>
<dbReference type="SUPFAM" id="SSF56112">
    <property type="entry name" value="Protein kinase-like (PK-like)"/>
    <property type="match status" value="1"/>
</dbReference>
<organism evidence="5 6">
    <name type="scientific">Dendrothele bispora (strain CBS 962.96)</name>
    <dbReference type="NCBI Taxonomy" id="1314807"/>
    <lineage>
        <taxon>Eukaryota</taxon>
        <taxon>Fungi</taxon>
        <taxon>Dikarya</taxon>
        <taxon>Basidiomycota</taxon>
        <taxon>Agaricomycotina</taxon>
        <taxon>Agaricomycetes</taxon>
        <taxon>Agaricomycetidae</taxon>
        <taxon>Agaricales</taxon>
        <taxon>Agaricales incertae sedis</taxon>
        <taxon>Dendrothele</taxon>
    </lineage>
</organism>
<keyword evidence="2" id="KW-0067">ATP-binding</keyword>
<feature type="compositionally biased region" description="Basic and acidic residues" evidence="3">
    <location>
        <begin position="394"/>
        <end position="403"/>
    </location>
</feature>
<evidence type="ECO:0000256" key="3">
    <source>
        <dbReference type="SAM" id="MobiDB-lite"/>
    </source>
</evidence>
<evidence type="ECO:0000313" key="6">
    <source>
        <dbReference type="Proteomes" id="UP000297245"/>
    </source>
</evidence>
<dbReference type="GO" id="GO:0005524">
    <property type="term" value="F:ATP binding"/>
    <property type="evidence" value="ECO:0007669"/>
    <property type="project" value="UniProtKB-KW"/>
</dbReference>
<keyword evidence="6" id="KW-1185">Reference proteome</keyword>
<evidence type="ECO:0000313" key="5">
    <source>
        <dbReference type="EMBL" id="THU85928.1"/>
    </source>
</evidence>
<evidence type="ECO:0000259" key="4">
    <source>
        <dbReference type="PROSITE" id="PS50011"/>
    </source>
</evidence>
<protein>
    <recommendedName>
        <fullName evidence="4">Protein kinase domain-containing protein</fullName>
    </recommendedName>
</protein>
<dbReference type="SMART" id="SM00220">
    <property type="entry name" value="S_TKc"/>
    <property type="match status" value="1"/>
</dbReference>
<dbReference type="InterPro" id="IPR008271">
    <property type="entry name" value="Ser/Thr_kinase_AS"/>
</dbReference>
<dbReference type="PANTHER" id="PTHR24346:SF30">
    <property type="entry name" value="MATERNAL EMBRYONIC LEUCINE ZIPPER KINASE"/>
    <property type="match status" value="1"/>
</dbReference>